<proteinExistence type="inferred from homology"/>
<dbReference type="InterPro" id="IPR013325">
    <property type="entry name" value="RNA_pol_sigma_r2"/>
</dbReference>
<reference evidence="10" key="1">
    <citation type="submission" date="2021-10" db="EMBL/GenBank/DDBJ databases">
        <title>Novel species in genus Arthrobacter.</title>
        <authorList>
            <person name="Liu Y."/>
        </authorList>
    </citation>
    <scope>NUCLEOTIDE SEQUENCE</scope>
    <source>
        <strain evidence="10">Zg-Y809</strain>
    </source>
</reference>
<keyword evidence="6" id="KW-0804">Transcription</keyword>
<evidence type="ECO:0000256" key="7">
    <source>
        <dbReference type="SAM" id="MobiDB-lite"/>
    </source>
</evidence>
<dbReference type="PANTHER" id="PTHR43133:SF8">
    <property type="entry name" value="RNA POLYMERASE SIGMA FACTOR HI_1459-RELATED"/>
    <property type="match status" value="1"/>
</dbReference>
<dbReference type="Pfam" id="PF04542">
    <property type="entry name" value="Sigma70_r2"/>
    <property type="match status" value="1"/>
</dbReference>
<dbReference type="SUPFAM" id="SSF88946">
    <property type="entry name" value="Sigma2 domain of RNA polymerase sigma factors"/>
    <property type="match status" value="1"/>
</dbReference>
<dbReference type="GO" id="GO:0006352">
    <property type="term" value="P:DNA-templated transcription initiation"/>
    <property type="evidence" value="ECO:0007669"/>
    <property type="project" value="InterPro"/>
</dbReference>
<evidence type="ECO:0000256" key="2">
    <source>
        <dbReference type="ARBA" id="ARBA00011344"/>
    </source>
</evidence>
<comment type="caution">
    <text evidence="10">The sequence shown here is derived from an EMBL/GenBank/DDBJ whole genome shotgun (WGS) entry which is preliminary data.</text>
</comment>
<sequence>MALRTGTEVESATAFEARTATETPALADNRSRLRQARRDFLVELEPARASVYAYCRSLTSTVWNAEDLLQETLTKALAEASQRHEPILDTQAWLVRIATNTWIDSLRRSSRLALEWTDSAPELPDETAPDPLANLDVESALRQLLHLLPPRERACVVLKEVFSYSLAEIAGMLETTPGAVKSALHRGRTTLQETRSGSDLGASSSANPGTETGAVQPAEHALLLRRLAEAFNAYDIDAMVDLFLAGGRSEVIGNVSETGHEQIRTGSMTHTFGPDAAELYRATVHHFGGEDIILLWERPKETPEAPGVVADVLRVRAAHGAPLIAELKWYFFCPEVLAEVAGGLGLPFKTNGVSYF</sequence>
<dbReference type="AlphaFoldDB" id="A0A9X1S6J5"/>
<comment type="similarity">
    <text evidence="1">Belongs to the sigma-70 factor family. ECF subfamily.</text>
</comment>
<dbReference type="InterPro" id="IPR036388">
    <property type="entry name" value="WH-like_DNA-bd_sf"/>
</dbReference>
<dbReference type="CDD" id="cd06171">
    <property type="entry name" value="Sigma70_r4"/>
    <property type="match status" value="1"/>
</dbReference>
<feature type="region of interest" description="Disordered" evidence="7">
    <location>
        <begin position="191"/>
        <end position="213"/>
    </location>
</feature>
<evidence type="ECO:0000313" key="10">
    <source>
        <dbReference type="EMBL" id="MCC3269156.1"/>
    </source>
</evidence>
<dbReference type="EMBL" id="JAJFZP010000006">
    <property type="protein sequence ID" value="MCC3269156.1"/>
    <property type="molecule type" value="Genomic_DNA"/>
</dbReference>
<dbReference type="Proteomes" id="UP001139264">
    <property type="component" value="Unassembled WGS sequence"/>
</dbReference>
<dbReference type="SUPFAM" id="SSF88659">
    <property type="entry name" value="Sigma3 and sigma4 domains of RNA polymerase sigma factors"/>
    <property type="match status" value="1"/>
</dbReference>
<comment type="subunit">
    <text evidence="2">Interacts transiently with the RNA polymerase catalytic core formed by RpoA, RpoB, RpoC and RpoZ (2 alpha, 1 beta, 1 beta' and 1 omega subunit) to form the RNA polymerase holoenzyme that can initiate transcription.</text>
</comment>
<protein>
    <submittedName>
        <fullName evidence="10">RNA polymerase sigma factor</fullName>
    </submittedName>
</protein>
<feature type="region of interest" description="Disordered" evidence="7">
    <location>
        <begin position="1"/>
        <end position="21"/>
    </location>
</feature>
<dbReference type="Gene3D" id="1.10.1740.10">
    <property type="match status" value="1"/>
</dbReference>
<evidence type="ECO:0000256" key="1">
    <source>
        <dbReference type="ARBA" id="ARBA00010641"/>
    </source>
</evidence>
<evidence type="ECO:0000256" key="6">
    <source>
        <dbReference type="ARBA" id="ARBA00023163"/>
    </source>
</evidence>
<dbReference type="SUPFAM" id="SSF54427">
    <property type="entry name" value="NTF2-like"/>
    <property type="match status" value="1"/>
</dbReference>
<evidence type="ECO:0000256" key="5">
    <source>
        <dbReference type="ARBA" id="ARBA00023125"/>
    </source>
</evidence>
<dbReference type="InterPro" id="IPR013324">
    <property type="entry name" value="RNA_pol_sigma_r3/r4-like"/>
</dbReference>
<feature type="compositionally biased region" description="Polar residues" evidence="7">
    <location>
        <begin position="191"/>
        <end position="210"/>
    </location>
</feature>
<keyword evidence="4" id="KW-0731">Sigma factor</keyword>
<dbReference type="GO" id="GO:0016987">
    <property type="term" value="F:sigma factor activity"/>
    <property type="evidence" value="ECO:0007669"/>
    <property type="project" value="UniProtKB-KW"/>
</dbReference>
<name>A0A9X1S6J5_9MICC</name>
<feature type="domain" description="RNA polymerase sigma factor 70 region 4 type 2" evidence="9">
    <location>
        <begin position="140"/>
        <end position="191"/>
    </location>
</feature>
<gene>
    <name evidence="10" type="ORF">LJ751_07245</name>
</gene>
<keyword evidence="5" id="KW-0238">DNA-binding</keyword>
<accession>A0A9X1S6J5</accession>
<dbReference type="PANTHER" id="PTHR43133">
    <property type="entry name" value="RNA POLYMERASE ECF-TYPE SIGMA FACTO"/>
    <property type="match status" value="1"/>
</dbReference>
<dbReference type="InterPro" id="IPR032710">
    <property type="entry name" value="NTF2-like_dom_sf"/>
</dbReference>
<feature type="compositionally biased region" description="Low complexity" evidence="7">
    <location>
        <begin position="10"/>
        <end position="21"/>
    </location>
</feature>
<dbReference type="GO" id="GO:0003677">
    <property type="term" value="F:DNA binding"/>
    <property type="evidence" value="ECO:0007669"/>
    <property type="project" value="UniProtKB-KW"/>
</dbReference>
<evidence type="ECO:0000256" key="4">
    <source>
        <dbReference type="ARBA" id="ARBA00023082"/>
    </source>
</evidence>
<dbReference type="RefSeq" id="WP_227907642.1">
    <property type="nucleotide sequence ID" value="NZ_CP095461.1"/>
</dbReference>
<evidence type="ECO:0000256" key="3">
    <source>
        <dbReference type="ARBA" id="ARBA00023015"/>
    </source>
</evidence>
<dbReference type="InterPro" id="IPR013249">
    <property type="entry name" value="RNA_pol_sigma70_r4_t2"/>
</dbReference>
<organism evidence="10 11">
    <name type="scientific">Arthrobacter gengyunqii</name>
    <dbReference type="NCBI Taxonomy" id="2886940"/>
    <lineage>
        <taxon>Bacteria</taxon>
        <taxon>Bacillati</taxon>
        <taxon>Actinomycetota</taxon>
        <taxon>Actinomycetes</taxon>
        <taxon>Micrococcales</taxon>
        <taxon>Micrococcaceae</taxon>
        <taxon>Arthrobacter</taxon>
    </lineage>
</organism>
<dbReference type="InterPro" id="IPR039425">
    <property type="entry name" value="RNA_pol_sigma-70-like"/>
</dbReference>
<evidence type="ECO:0000313" key="11">
    <source>
        <dbReference type="Proteomes" id="UP001139264"/>
    </source>
</evidence>
<dbReference type="Pfam" id="PF08281">
    <property type="entry name" value="Sigma70_r4_2"/>
    <property type="match status" value="1"/>
</dbReference>
<feature type="domain" description="RNA polymerase sigma-70 region 2" evidence="8">
    <location>
        <begin position="50"/>
        <end position="111"/>
    </location>
</feature>
<dbReference type="Gene3D" id="1.10.10.10">
    <property type="entry name" value="Winged helix-like DNA-binding domain superfamily/Winged helix DNA-binding domain"/>
    <property type="match status" value="1"/>
</dbReference>
<evidence type="ECO:0000259" key="8">
    <source>
        <dbReference type="Pfam" id="PF04542"/>
    </source>
</evidence>
<dbReference type="NCBIfam" id="TIGR02937">
    <property type="entry name" value="sigma70-ECF"/>
    <property type="match status" value="1"/>
</dbReference>
<evidence type="ECO:0000259" key="9">
    <source>
        <dbReference type="Pfam" id="PF08281"/>
    </source>
</evidence>
<dbReference type="InterPro" id="IPR007627">
    <property type="entry name" value="RNA_pol_sigma70_r2"/>
</dbReference>
<dbReference type="InterPro" id="IPR014284">
    <property type="entry name" value="RNA_pol_sigma-70_dom"/>
</dbReference>
<keyword evidence="3" id="KW-0805">Transcription regulation</keyword>